<name>A0A7S2D2E8_9EUKA</name>
<keyword evidence="2 6" id="KW-0285">Flavoprotein</keyword>
<accession>A0A7S2D2E8</accession>
<dbReference type="AlphaFoldDB" id="A0A7S2D2E8"/>
<evidence type="ECO:0000256" key="2">
    <source>
        <dbReference type="ARBA" id="ARBA00022630"/>
    </source>
</evidence>
<feature type="domain" description="ERV/ALR sulfhydryl oxidase" evidence="7">
    <location>
        <begin position="46"/>
        <end position="148"/>
    </location>
</feature>
<dbReference type="PROSITE" id="PS51324">
    <property type="entry name" value="ERV_ALR"/>
    <property type="match status" value="1"/>
</dbReference>
<dbReference type="Pfam" id="PF04777">
    <property type="entry name" value="Evr1_Alr"/>
    <property type="match status" value="1"/>
</dbReference>
<dbReference type="EMBL" id="HBGU01024503">
    <property type="protein sequence ID" value="CAD9442099.1"/>
    <property type="molecule type" value="Transcribed_RNA"/>
</dbReference>
<reference evidence="8" key="1">
    <citation type="submission" date="2021-01" db="EMBL/GenBank/DDBJ databases">
        <authorList>
            <person name="Corre E."/>
            <person name="Pelletier E."/>
            <person name="Niang G."/>
            <person name="Scheremetjew M."/>
            <person name="Finn R."/>
            <person name="Kale V."/>
            <person name="Holt S."/>
            <person name="Cochrane G."/>
            <person name="Meng A."/>
            <person name="Brown T."/>
            <person name="Cohen L."/>
        </authorList>
    </citation>
    <scope>NUCLEOTIDE SEQUENCE</scope>
    <source>
        <strain evidence="8">UTEX LB 985</strain>
    </source>
</reference>
<evidence type="ECO:0000259" key="7">
    <source>
        <dbReference type="PROSITE" id="PS51324"/>
    </source>
</evidence>
<dbReference type="SUPFAM" id="SSF69000">
    <property type="entry name" value="FAD-dependent thiol oxidase"/>
    <property type="match status" value="1"/>
</dbReference>
<evidence type="ECO:0000313" key="8">
    <source>
        <dbReference type="EMBL" id="CAD9442099.1"/>
    </source>
</evidence>
<dbReference type="PANTHER" id="PTHR12645:SF0">
    <property type="entry name" value="FAD-LINKED SULFHYDRYL OXIDASE ALR"/>
    <property type="match status" value="1"/>
</dbReference>
<evidence type="ECO:0000256" key="1">
    <source>
        <dbReference type="ARBA" id="ARBA00001974"/>
    </source>
</evidence>
<evidence type="ECO:0000256" key="3">
    <source>
        <dbReference type="ARBA" id="ARBA00022827"/>
    </source>
</evidence>
<dbReference type="Gene3D" id="1.20.120.310">
    <property type="entry name" value="ERV/ALR sulfhydryl oxidase domain"/>
    <property type="match status" value="1"/>
</dbReference>
<keyword evidence="3 6" id="KW-0274">FAD</keyword>
<evidence type="ECO:0000256" key="5">
    <source>
        <dbReference type="ARBA" id="ARBA00023157"/>
    </source>
</evidence>
<dbReference type="InterPro" id="IPR017905">
    <property type="entry name" value="ERV/ALR_sulphydryl_oxidase"/>
</dbReference>
<dbReference type="GO" id="GO:0050660">
    <property type="term" value="F:flavin adenine dinucleotide binding"/>
    <property type="evidence" value="ECO:0007669"/>
    <property type="project" value="TreeGrafter"/>
</dbReference>
<evidence type="ECO:0000256" key="4">
    <source>
        <dbReference type="ARBA" id="ARBA00023002"/>
    </source>
</evidence>
<protein>
    <recommendedName>
        <fullName evidence="6">Sulfhydryl oxidase</fullName>
        <ecNumber evidence="6">1.8.3.2</ecNumber>
    </recommendedName>
</protein>
<comment type="cofactor">
    <cofactor evidence="1 6">
        <name>FAD</name>
        <dbReference type="ChEBI" id="CHEBI:57692"/>
    </cofactor>
</comment>
<dbReference type="GO" id="GO:0005739">
    <property type="term" value="C:mitochondrion"/>
    <property type="evidence" value="ECO:0007669"/>
    <property type="project" value="TreeGrafter"/>
</dbReference>
<dbReference type="InterPro" id="IPR036774">
    <property type="entry name" value="ERV/ALR_sulphydryl_oxid_sf"/>
</dbReference>
<keyword evidence="4 6" id="KW-0560">Oxidoreductase</keyword>
<proteinExistence type="predicted"/>
<gene>
    <name evidence="8" type="ORF">CBRE1094_LOCUS13316</name>
</gene>
<comment type="catalytic activity">
    <reaction evidence="6">
        <text>2 R'C(R)SH + O2 = R'C(R)S-S(R)CR' + H2O2</text>
        <dbReference type="Rhea" id="RHEA:17357"/>
        <dbReference type="ChEBI" id="CHEBI:15379"/>
        <dbReference type="ChEBI" id="CHEBI:16240"/>
        <dbReference type="ChEBI" id="CHEBI:16520"/>
        <dbReference type="ChEBI" id="CHEBI:17412"/>
        <dbReference type="EC" id="1.8.3.2"/>
    </reaction>
</comment>
<evidence type="ECO:0000256" key="6">
    <source>
        <dbReference type="RuleBase" id="RU371123"/>
    </source>
</evidence>
<organism evidence="8">
    <name type="scientific">Haptolina brevifila</name>
    <dbReference type="NCBI Taxonomy" id="156173"/>
    <lineage>
        <taxon>Eukaryota</taxon>
        <taxon>Haptista</taxon>
        <taxon>Haptophyta</taxon>
        <taxon>Prymnesiophyceae</taxon>
        <taxon>Prymnesiales</taxon>
        <taxon>Prymnesiaceae</taxon>
        <taxon>Haptolina</taxon>
    </lineage>
</organism>
<dbReference type="GO" id="GO:0016971">
    <property type="term" value="F:flavin-dependent sulfhydryl oxidase activity"/>
    <property type="evidence" value="ECO:0007669"/>
    <property type="project" value="InterPro"/>
</dbReference>
<keyword evidence="5" id="KW-1015">Disulfide bond</keyword>
<sequence length="164" mass="17684">MPSAQGPTQAPCPDPACASKSDAMKMMFEAAKPLPAAASATAVAPCPPDRDELGRHSWTLLHTMAAYFPDKPSSVESATALGFIRAIGVLYPCRHCATEFQAGLEESPPRANSRAELSVWLCEAHNRVNRLLGKPEFKCSVASLDARWRKGDVHCDYAGIVDDE</sequence>
<dbReference type="InterPro" id="IPR039799">
    <property type="entry name" value="ALR/ERV"/>
</dbReference>
<dbReference type="EC" id="1.8.3.2" evidence="6"/>
<dbReference type="PANTHER" id="PTHR12645">
    <property type="entry name" value="ALR/ERV"/>
    <property type="match status" value="1"/>
</dbReference>